<dbReference type="OMA" id="QWNSDSI"/>
<evidence type="ECO:0000313" key="3">
    <source>
        <dbReference type="EMBL" id="CAK63507.1"/>
    </source>
</evidence>
<dbReference type="GeneID" id="5016689"/>
<keyword evidence="1" id="KW-0812">Transmembrane</keyword>
<feature type="transmembrane region" description="Helical" evidence="1">
    <location>
        <begin position="212"/>
        <end position="231"/>
    </location>
</feature>
<organism evidence="3 4">
    <name type="scientific">Paramecium tetraurelia</name>
    <dbReference type="NCBI Taxonomy" id="5888"/>
    <lineage>
        <taxon>Eukaryota</taxon>
        <taxon>Sar</taxon>
        <taxon>Alveolata</taxon>
        <taxon>Ciliophora</taxon>
        <taxon>Intramacronucleata</taxon>
        <taxon>Oligohymenophorea</taxon>
        <taxon>Peniculida</taxon>
        <taxon>Parameciidae</taxon>
        <taxon>Paramecium</taxon>
    </lineage>
</organism>
<dbReference type="OrthoDB" id="10408314at2759"/>
<dbReference type="Pfam" id="PF00085">
    <property type="entry name" value="Thioredoxin"/>
    <property type="match status" value="1"/>
</dbReference>
<dbReference type="InterPro" id="IPR036249">
    <property type="entry name" value="Thioredoxin-like_sf"/>
</dbReference>
<name>A0BY90_PARTE</name>
<gene>
    <name evidence="3" type="ORF">GSPATT00033360001</name>
</gene>
<dbReference type="AlphaFoldDB" id="A0BY90"/>
<keyword evidence="4" id="KW-1185">Reference proteome</keyword>
<feature type="domain" description="Thioredoxin" evidence="2">
    <location>
        <begin position="33"/>
        <end position="85"/>
    </location>
</feature>
<dbReference type="Gene3D" id="3.40.30.10">
    <property type="entry name" value="Glutaredoxin"/>
    <property type="match status" value="1"/>
</dbReference>
<reference evidence="3 4" key="1">
    <citation type="journal article" date="2006" name="Nature">
        <title>Global trends of whole-genome duplications revealed by the ciliate Paramecium tetraurelia.</title>
        <authorList>
            <consortium name="Genoscope"/>
            <person name="Aury J.-M."/>
            <person name="Jaillon O."/>
            <person name="Duret L."/>
            <person name="Noel B."/>
            <person name="Jubin C."/>
            <person name="Porcel B.M."/>
            <person name="Segurens B."/>
            <person name="Daubin V."/>
            <person name="Anthouard V."/>
            <person name="Aiach N."/>
            <person name="Arnaiz O."/>
            <person name="Billaut A."/>
            <person name="Beisson J."/>
            <person name="Blanc I."/>
            <person name="Bouhouche K."/>
            <person name="Camara F."/>
            <person name="Duharcourt S."/>
            <person name="Guigo R."/>
            <person name="Gogendeau D."/>
            <person name="Katinka M."/>
            <person name="Keller A.-M."/>
            <person name="Kissmehl R."/>
            <person name="Klotz C."/>
            <person name="Koll F."/>
            <person name="Le Moue A."/>
            <person name="Lepere C."/>
            <person name="Malinsky S."/>
            <person name="Nowacki M."/>
            <person name="Nowak J.K."/>
            <person name="Plattner H."/>
            <person name="Poulain J."/>
            <person name="Ruiz F."/>
            <person name="Serrano V."/>
            <person name="Zagulski M."/>
            <person name="Dessen P."/>
            <person name="Betermier M."/>
            <person name="Weissenbach J."/>
            <person name="Scarpelli C."/>
            <person name="Schachter V."/>
            <person name="Sperling L."/>
            <person name="Meyer E."/>
            <person name="Cohen J."/>
            <person name="Wincker P."/>
        </authorList>
    </citation>
    <scope>NUCLEOTIDE SEQUENCE [LARGE SCALE GENOMIC DNA]</scope>
    <source>
        <strain evidence="3 4">Stock d4-2</strain>
    </source>
</reference>
<dbReference type="HOGENOM" id="CLU_1130889_0_0_1"/>
<keyword evidence="1" id="KW-1133">Transmembrane helix</keyword>
<sequence>MPHFLEIGQASQSLRIFSIVSKMQADFVNDDQMVALWNQLYQQHADSIMMGVVDCRQAEDLCAELGIEQTPQLLFVDKEAKALIYFDKQWNSDSITEWLVGDHEHSEEEFEIYIQVDQPKVNEDVQWVTDVEVDEHNNNNQESHNHIHDDHHSENIEKIKYEELQQLILLNEQLSYRAEKFRRDIDLVKHQANMLNTSYMIELNRQETSINFTIYLFSSGMLAFVCVLIAWKKNNILKKKSSILVQ</sequence>
<evidence type="ECO:0000313" key="4">
    <source>
        <dbReference type="Proteomes" id="UP000000600"/>
    </source>
</evidence>
<proteinExistence type="predicted"/>
<dbReference type="SUPFAM" id="SSF52833">
    <property type="entry name" value="Thioredoxin-like"/>
    <property type="match status" value="1"/>
</dbReference>
<accession>A0BY90</accession>
<dbReference type="InterPro" id="IPR013766">
    <property type="entry name" value="Thioredoxin_domain"/>
</dbReference>
<dbReference type="RefSeq" id="XP_001430905.1">
    <property type="nucleotide sequence ID" value="XM_001430868.1"/>
</dbReference>
<dbReference type="InParanoid" id="A0BY90"/>
<protein>
    <recommendedName>
        <fullName evidence="2">Thioredoxin domain-containing protein</fullName>
    </recommendedName>
</protein>
<dbReference type="EMBL" id="CT868026">
    <property type="protein sequence ID" value="CAK63507.1"/>
    <property type="molecule type" value="Genomic_DNA"/>
</dbReference>
<dbReference type="KEGG" id="ptm:GSPATT00033360001"/>
<evidence type="ECO:0000256" key="1">
    <source>
        <dbReference type="SAM" id="Phobius"/>
    </source>
</evidence>
<dbReference type="Proteomes" id="UP000000600">
    <property type="component" value="Unassembled WGS sequence"/>
</dbReference>
<keyword evidence="1" id="KW-0472">Membrane</keyword>
<evidence type="ECO:0000259" key="2">
    <source>
        <dbReference type="Pfam" id="PF00085"/>
    </source>
</evidence>